<sequence>MSAEDLTTQNSTTGSAPQVVAGAARDEELDDEALDGVAGGSLIGRLIHTGEKATDLLRKRS</sequence>
<feature type="region of interest" description="Disordered" evidence="1">
    <location>
        <begin position="1"/>
        <end position="27"/>
    </location>
</feature>
<comment type="caution">
    <text evidence="2">The sequence shown here is derived from an EMBL/GenBank/DDBJ whole genome shotgun (WGS) entry which is preliminary data.</text>
</comment>
<name>A0A4U6QIM3_9ACTN</name>
<dbReference type="RefSeq" id="WP_137447560.1">
    <property type="nucleotide sequence ID" value="NZ_SZZH01000001.1"/>
</dbReference>
<gene>
    <name evidence="2" type="ORF">FDO65_00535</name>
</gene>
<evidence type="ECO:0000313" key="3">
    <source>
        <dbReference type="Proteomes" id="UP000306985"/>
    </source>
</evidence>
<keyword evidence="3" id="KW-1185">Reference proteome</keyword>
<reference evidence="2 3" key="1">
    <citation type="submission" date="2019-05" db="EMBL/GenBank/DDBJ databases">
        <title>Nakamurella sp. N5BH11, whole genome shotgun sequence.</title>
        <authorList>
            <person name="Tuo L."/>
        </authorList>
    </citation>
    <scope>NUCLEOTIDE SEQUENCE [LARGE SCALE GENOMIC DNA]</scope>
    <source>
        <strain evidence="2 3">N5BH11</strain>
    </source>
</reference>
<accession>A0A4U6QIM3</accession>
<evidence type="ECO:0000313" key="2">
    <source>
        <dbReference type="EMBL" id="TKV60257.1"/>
    </source>
</evidence>
<proteinExistence type="predicted"/>
<evidence type="ECO:0000256" key="1">
    <source>
        <dbReference type="SAM" id="MobiDB-lite"/>
    </source>
</evidence>
<organism evidence="2 3">
    <name type="scientific">Nakamurella flava</name>
    <dbReference type="NCBI Taxonomy" id="2576308"/>
    <lineage>
        <taxon>Bacteria</taxon>
        <taxon>Bacillati</taxon>
        <taxon>Actinomycetota</taxon>
        <taxon>Actinomycetes</taxon>
        <taxon>Nakamurellales</taxon>
        <taxon>Nakamurellaceae</taxon>
        <taxon>Nakamurella</taxon>
    </lineage>
</organism>
<feature type="compositionally biased region" description="Polar residues" evidence="1">
    <location>
        <begin position="1"/>
        <end position="16"/>
    </location>
</feature>
<dbReference type="EMBL" id="SZZH01000001">
    <property type="protein sequence ID" value="TKV60257.1"/>
    <property type="molecule type" value="Genomic_DNA"/>
</dbReference>
<dbReference type="Proteomes" id="UP000306985">
    <property type="component" value="Unassembled WGS sequence"/>
</dbReference>
<dbReference type="AlphaFoldDB" id="A0A4U6QIM3"/>
<protein>
    <submittedName>
        <fullName evidence="2">Uncharacterized protein</fullName>
    </submittedName>
</protein>